<dbReference type="Proteomes" id="UP001163324">
    <property type="component" value="Chromosome 3"/>
</dbReference>
<reference evidence="1" key="1">
    <citation type="submission" date="2022-10" db="EMBL/GenBank/DDBJ databases">
        <title>Complete Genome of Trichothecium roseum strain YXFP-22015, a Plant Pathogen Isolated from Citrus.</title>
        <authorList>
            <person name="Wang Y."/>
            <person name="Zhu L."/>
        </authorList>
    </citation>
    <scope>NUCLEOTIDE SEQUENCE</scope>
    <source>
        <strain evidence="1">YXFP-22015</strain>
    </source>
</reference>
<dbReference type="EMBL" id="CM047942">
    <property type="protein sequence ID" value="KAI9901577.1"/>
    <property type="molecule type" value="Genomic_DNA"/>
</dbReference>
<sequence>MERQYVPLRSAPPNQNRAQDWSQLDVSEAPGLKKRRIGVSVACNVCRRRKVRCDGQRPVCTNCQGQTGECVYRDESDLSNDSRSLVVEIFRMLNSVPSTEAVRILKLLSTETNAAVILSTLRDETSGMSQTSEDAAAGPDSEVNPESLEFVVQNPIAYPIISPFDRKLLEKELNLGQPGSGKGDWGSGSGSGSSSERRQESTSSSSTKGSQAASQDVSSHSPSPFPRAHTKSHVRRHPPRLCDPRLRDLNIGYWTSINLDNDTAARCISLYLETDHPLLGHFDPEAFVSDLVSKRTEHCSSLLVNALLYWACQMYSSIDPQTDVIALSFCIEAERLWDIERDNKRDSVLNIAATEFLCLGYLGQGRDHAILKYVTEASEMGVRMGLFGVPDQNGGAREEVGKPVHVTDQETKGRMHAAWGVFNWITLMSLFYRQPGLNSPRYPPRLPIPEYGNLAESAGSPNSKDFPSLAYMGQTFPQICRFWYISHEVSLVYCGDSQSWGSSASLPFAEYKFRELLAWSNNLPSRLSQGPENPHHVHILHMWFHAAILDIFRPHAVSETEGSRHLRTFSDRSITPDSVCAASVAQLQHLITEYRLNYQSSAYTMLWHTALIYVINAILNSAKEGNWYSDLLVCIYAYESLGRSWRVSDSIAKGLLTLAMQKSDIPSLTARRILNDIEKDPDRIPQPIRATFMGDLNLALSDPGRASMEHLATIFEDSVALKDYTTIFDDSTMS</sequence>
<organism evidence="1 2">
    <name type="scientific">Trichothecium roseum</name>
    <dbReference type="NCBI Taxonomy" id="47278"/>
    <lineage>
        <taxon>Eukaryota</taxon>
        <taxon>Fungi</taxon>
        <taxon>Dikarya</taxon>
        <taxon>Ascomycota</taxon>
        <taxon>Pezizomycotina</taxon>
        <taxon>Sordariomycetes</taxon>
        <taxon>Hypocreomycetidae</taxon>
        <taxon>Hypocreales</taxon>
        <taxon>Hypocreales incertae sedis</taxon>
        <taxon>Trichothecium</taxon>
    </lineage>
</organism>
<keyword evidence="2" id="KW-1185">Reference proteome</keyword>
<gene>
    <name evidence="1" type="ORF">N3K66_003394</name>
</gene>
<comment type="caution">
    <text evidence="1">The sequence shown here is derived from an EMBL/GenBank/DDBJ whole genome shotgun (WGS) entry which is preliminary data.</text>
</comment>
<evidence type="ECO:0000313" key="1">
    <source>
        <dbReference type="EMBL" id="KAI9901577.1"/>
    </source>
</evidence>
<name>A0ACC0V732_9HYPO</name>
<evidence type="ECO:0000313" key="2">
    <source>
        <dbReference type="Proteomes" id="UP001163324"/>
    </source>
</evidence>
<protein>
    <submittedName>
        <fullName evidence="1">Uncharacterized protein</fullName>
    </submittedName>
</protein>
<accession>A0ACC0V732</accession>
<proteinExistence type="predicted"/>